<comment type="caution">
    <text evidence="5">The sequence shown here is derived from an EMBL/GenBank/DDBJ whole genome shotgun (WGS) entry which is preliminary data.</text>
</comment>
<gene>
    <name evidence="5" type="ORF">GCM10023165_20690</name>
</gene>
<dbReference type="RefSeq" id="WP_345537670.1">
    <property type="nucleotide sequence ID" value="NZ_BAABGJ010000017.1"/>
</dbReference>
<keyword evidence="1" id="KW-0285">Flavoprotein</keyword>
<keyword evidence="3" id="KW-0521">NADP</keyword>
<dbReference type="PIRSF" id="PIRSF000332">
    <property type="entry name" value="FMO"/>
    <property type="match status" value="1"/>
</dbReference>
<keyword evidence="4" id="KW-0560">Oxidoreductase</keyword>
<reference evidence="6" key="1">
    <citation type="journal article" date="2019" name="Int. J. Syst. Evol. Microbiol.">
        <title>The Global Catalogue of Microorganisms (GCM) 10K type strain sequencing project: providing services to taxonomists for standard genome sequencing and annotation.</title>
        <authorList>
            <consortium name="The Broad Institute Genomics Platform"/>
            <consortium name="The Broad Institute Genome Sequencing Center for Infectious Disease"/>
            <person name="Wu L."/>
            <person name="Ma J."/>
        </authorList>
    </citation>
    <scope>NUCLEOTIDE SEQUENCE [LARGE SCALE GENOMIC DNA]</scope>
    <source>
        <strain evidence="6">JCM 17804</strain>
    </source>
</reference>
<evidence type="ECO:0000256" key="4">
    <source>
        <dbReference type="ARBA" id="ARBA00023002"/>
    </source>
</evidence>
<dbReference type="InterPro" id="IPR050775">
    <property type="entry name" value="FAD-binding_Monooxygenases"/>
</dbReference>
<dbReference type="InterPro" id="IPR000960">
    <property type="entry name" value="Flavin_mOase"/>
</dbReference>
<accession>A0ABP8HKD5</accession>
<dbReference type="Proteomes" id="UP001500975">
    <property type="component" value="Unassembled WGS sequence"/>
</dbReference>
<dbReference type="Pfam" id="PF00743">
    <property type="entry name" value="FMO-like"/>
    <property type="match status" value="1"/>
</dbReference>
<dbReference type="InterPro" id="IPR036188">
    <property type="entry name" value="FAD/NAD-bd_sf"/>
</dbReference>
<keyword evidence="6" id="KW-1185">Reference proteome</keyword>
<keyword evidence="2" id="KW-0274">FAD</keyword>
<name>A0ABP8HKD5_9BURK</name>
<evidence type="ECO:0000313" key="5">
    <source>
        <dbReference type="EMBL" id="GAA4340593.1"/>
    </source>
</evidence>
<proteinExistence type="predicted"/>
<dbReference type="InterPro" id="IPR020946">
    <property type="entry name" value="Flavin_mOase-like"/>
</dbReference>
<organism evidence="5 6">
    <name type="scientific">Variovorax defluvii</name>
    <dbReference type="NCBI Taxonomy" id="913761"/>
    <lineage>
        <taxon>Bacteria</taxon>
        <taxon>Pseudomonadati</taxon>
        <taxon>Pseudomonadota</taxon>
        <taxon>Betaproteobacteria</taxon>
        <taxon>Burkholderiales</taxon>
        <taxon>Comamonadaceae</taxon>
        <taxon>Variovorax</taxon>
    </lineage>
</organism>
<evidence type="ECO:0000256" key="3">
    <source>
        <dbReference type="ARBA" id="ARBA00022857"/>
    </source>
</evidence>
<evidence type="ECO:0000256" key="1">
    <source>
        <dbReference type="ARBA" id="ARBA00022630"/>
    </source>
</evidence>
<dbReference type="EMBL" id="BAABGJ010000017">
    <property type="protein sequence ID" value="GAA4340593.1"/>
    <property type="molecule type" value="Genomic_DNA"/>
</dbReference>
<sequence length="544" mass="60774">MTRNTAADSSPKAGTTYEALVIGAGFAGLGMLWQLKEMNISAHCLEAGTDVGGTWYWNRYPGARTDSEAWYYCYSFSKELNQEWKWTERYPPQTEVKSYLTHVANKFDLKRSITFNTRVKKATYDEAQKLWIVVTESGAQYKAKYLISAMGILSSVFVPPFPGFKDFKGNCYLTARWPQQDPDFTGRRVGLIGTGATGVQITPHLAEKSKSLTVFQRTPNYVVPAQNHSLSEAFLNNIKSRYPEIWQQVDRHAFAMPFEVTGRLASQYTPQQRNEIFEEGWRRGGFRFLFETFDDVLVDKDANQAASEFIRNKIKSIVKDPKTAELLCPRGYPYGSKRPPAGHGYYETFNRDNVSLVDISKNAISRIVPDGIELQDGTRYQLDDIVVATGFDAFTGALVDVDIRGKAGVSLADKWKEGPRTLFGVATSGFPNFFMITGPLSTFGNVPSTIESNIRWIAGALSHMKSRSLDSMDVSEQAEEGWVKATQEAIDSTLIPDGARANSWIVGANIPGKKVTPVAFLGGYNNYVDRLRAEGAQYPSFSFQ</sequence>
<dbReference type="PANTHER" id="PTHR43098:SF5">
    <property type="entry name" value="DUAL-FUNCTIONAL MONOOXYGENASE_METHYLTRANSFERASE PSOF"/>
    <property type="match status" value="1"/>
</dbReference>
<dbReference type="Gene3D" id="3.50.50.60">
    <property type="entry name" value="FAD/NAD(P)-binding domain"/>
    <property type="match status" value="2"/>
</dbReference>
<evidence type="ECO:0000313" key="6">
    <source>
        <dbReference type="Proteomes" id="UP001500975"/>
    </source>
</evidence>
<dbReference type="PANTHER" id="PTHR43098">
    <property type="entry name" value="L-ORNITHINE N(5)-MONOOXYGENASE-RELATED"/>
    <property type="match status" value="1"/>
</dbReference>
<dbReference type="SUPFAM" id="SSF51905">
    <property type="entry name" value="FAD/NAD(P)-binding domain"/>
    <property type="match status" value="2"/>
</dbReference>
<protein>
    <submittedName>
        <fullName evidence="5">NAD(P)/FAD-dependent oxidoreductase</fullName>
    </submittedName>
</protein>
<evidence type="ECO:0000256" key="2">
    <source>
        <dbReference type="ARBA" id="ARBA00022827"/>
    </source>
</evidence>